<dbReference type="InterPro" id="IPR036388">
    <property type="entry name" value="WH-like_DNA-bd_sf"/>
</dbReference>
<evidence type="ECO:0000313" key="3">
    <source>
        <dbReference type="EMBL" id="MFC7141596.1"/>
    </source>
</evidence>
<gene>
    <name evidence="3" type="ORF">ACFQMA_17370</name>
</gene>
<sequence length="289" mass="30921">MSDLGELGLSSYEEKVYRALLSLGSATAQEVSEASDVPMGRIYDVLNGLDARDVVRSQSTEPTTYAAVDPETAVERLLAERRRELSARADRYEAIAAEIGPELAATKPAESRFWTAPLGSETAISLERDLFATAGDSIRSAMSVPYAAAPWERYEPEVDPFYAALDDGVEVRMLGHAAMVEAAPPDVVAETVDAPPNVSLRVTTDLEVTFDVVDGNEVCFHVPHPLDSGERLGVIHVRDGEMAGRLAEVFDRAWAEAVPLSAVVDDGGLALDGDAMGDDTVDGAPDLDD</sequence>
<proteinExistence type="predicted"/>
<dbReference type="SUPFAM" id="SSF46785">
    <property type="entry name" value="Winged helix' DNA-binding domain"/>
    <property type="match status" value="1"/>
</dbReference>
<dbReference type="Pfam" id="PF24217">
    <property type="entry name" value="DUF7436"/>
    <property type="match status" value="1"/>
</dbReference>
<dbReference type="Gene3D" id="1.10.10.10">
    <property type="entry name" value="Winged helix-like DNA-binding domain superfamily/Winged helix DNA-binding domain"/>
    <property type="match status" value="1"/>
</dbReference>
<feature type="domain" description="Transcription regulator TrmB N-terminal" evidence="1">
    <location>
        <begin position="6"/>
        <end position="71"/>
    </location>
</feature>
<feature type="domain" description="DUF7436" evidence="2">
    <location>
        <begin position="108"/>
        <end position="260"/>
    </location>
</feature>
<dbReference type="InterPro" id="IPR051797">
    <property type="entry name" value="TrmB-like"/>
</dbReference>
<dbReference type="InterPro" id="IPR055859">
    <property type="entry name" value="DUF7436"/>
</dbReference>
<evidence type="ECO:0000259" key="2">
    <source>
        <dbReference type="Pfam" id="PF24217"/>
    </source>
</evidence>
<dbReference type="AlphaFoldDB" id="A0ABD5Y7D9"/>
<reference evidence="3 4" key="1">
    <citation type="journal article" date="2019" name="Int. J. Syst. Evol. Microbiol.">
        <title>The Global Catalogue of Microorganisms (GCM) 10K type strain sequencing project: providing services to taxonomists for standard genome sequencing and annotation.</title>
        <authorList>
            <consortium name="The Broad Institute Genomics Platform"/>
            <consortium name="The Broad Institute Genome Sequencing Center for Infectious Disease"/>
            <person name="Wu L."/>
            <person name="Ma J."/>
        </authorList>
    </citation>
    <scope>NUCLEOTIDE SEQUENCE [LARGE SCALE GENOMIC DNA]</scope>
    <source>
        <strain evidence="3 4">XZYJT29</strain>
    </source>
</reference>
<dbReference type="RefSeq" id="WP_274322677.1">
    <property type="nucleotide sequence ID" value="NZ_CP118158.1"/>
</dbReference>
<dbReference type="PANTHER" id="PTHR34293:SF1">
    <property type="entry name" value="HTH-TYPE TRANSCRIPTIONAL REGULATOR TRMBL2"/>
    <property type="match status" value="1"/>
</dbReference>
<dbReference type="Proteomes" id="UP001596432">
    <property type="component" value="Unassembled WGS sequence"/>
</dbReference>
<evidence type="ECO:0000259" key="1">
    <source>
        <dbReference type="Pfam" id="PF01978"/>
    </source>
</evidence>
<organism evidence="3 4">
    <name type="scientific">Halosimplex aquaticum</name>
    <dbReference type="NCBI Taxonomy" id="3026162"/>
    <lineage>
        <taxon>Archaea</taxon>
        <taxon>Methanobacteriati</taxon>
        <taxon>Methanobacteriota</taxon>
        <taxon>Stenosarchaea group</taxon>
        <taxon>Halobacteria</taxon>
        <taxon>Halobacteriales</taxon>
        <taxon>Haloarculaceae</taxon>
        <taxon>Halosimplex</taxon>
    </lineage>
</organism>
<evidence type="ECO:0000313" key="4">
    <source>
        <dbReference type="Proteomes" id="UP001596432"/>
    </source>
</evidence>
<comment type="caution">
    <text evidence="3">The sequence shown here is derived from an EMBL/GenBank/DDBJ whole genome shotgun (WGS) entry which is preliminary data.</text>
</comment>
<accession>A0ABD5Y7D9</accession>
<dbReference type="InterPro" id="IPR036390">
    <property type="entry name" value="WH_DNA-bd_sf"/>
</dbReference>
<dbReference type="GeneID" id="78821912"/>
<protein>
    <submittedName>
        <fullName evidence="3">TrmB family transcriptional regulator</fullName>
    </submittedName>
</protein>
<dbReference type="PANTHER" id="PTHR34293">
    <property type="entry name" value="HTH-TYPE TRANSCRIPTIONAL REGULATOR TRMBL2"/>
    <property type="match status" value="1"/>
</dbReference>
<dbReference type="Pfam" id="PF01978">
    <property type="entry name" value="TrmB"/>
    <property type="match status" value="1"/>
</dbReference>
<name>A0ABD5Y7D9_9EURY</name>
<keyword evidence="4" id="KW-1185">Reference proteome</keyword>
<dbReference type="InterPro" id="IPR002831">
    <property type="entry name" value="Tscrpt_reg_TrmB_N"/>
</dbReference>
<dbReference type="EMBL" id="JBHTAS010000001">
    <property type="protein sequence ID" value="MFC7141596.1"/>
    <property type="molecule type" value="Genomic_DNA"/>
</dbReference>